<name>A0A225V534_9STRA</name>
<evidence type="ECO:0000256" key="1">
    <source>
        <dbReference type="SAM" id="MobiDB-lite"/>
    </source>
</evidence>
<protein>
    <submittedName>
        <fullName evidence="2">Eukaryotic/viral aspartic protease</fullName>
    </submittedName>
</protein>
<dbReference type="EMBL" id="NBNE01007506">
    <property type="protein sequence ID" value="OWZ00571.1"/>
    <property type="molecule type" value="Genomic_DNA"/>
</dbReference>
<feature type="region of interest" description="Disordered" evidence="1">
    <location>
        <begin position="1"/>
        <end position="62"/>
    </location>
</feature>
<feature type="compositionally biased region" description="Polar residues" evidence="1">
    <location>
        <begin position="1"/>
        <end position="19"/>
    </location>
</feature>
<keyword evidence="2" id="KW-0645">Protease</keyword>
<feature type="region of interest" description="Disordered" evidence="1">
    <location>
        <begin position="452"/>
        <end position="481"/>
    </location>
</feature>
<dbReference type="Proteomes" id="UP000198211">
    <property type="component" value="Unassembled WGS sequence"/>
</dbReference>
<dbReference type="GO" id="GO:0006508">
    <property type="term" value="P:proteolysis"/>
    <property type="evidence" value="ECO:0007669"/>
    <property type="project" value="UniProtKB-KW"/>
</dbReference>
<sequence>MQTAPGTTPSATRYASPTPVSRHATADTAPQDSTDVAMESVSSRSSSRSKRDQDEGPDDLFDLDARLTGTAATVSTATAGAGVARVRLSTFSELKEFNEKYVSEKKACAWFNRLKSASRRNGMTGDELTNQFGIQYCGKGVSMASRYSHVSKHKREHVELFINTLGAQEQELTSCLTLMEVQGTVTLEEEASLQIAADDYDSGHEGDSDDHQICDQDRDGEERAKLFVMGHAPQLENARRDFETGGATCAGQHPTDRCLRACKACGDVHEAGKCSLETFFNQLRQWYDPQNHAGMLPPTAEKMDKTYFTVEKTRVKVTLAGNMMYYMDLWVGTSNIGEKSTVLDAHTTIGWWTPIDAVPRAFGFVQPGSRKYDEWQNLAYGATSDVNDEAIFQETSGSMTERRFYSDPQAIMGRSEKPGNPQGEHQGRKVAAISTVSREDIIAFTDAVKTPDAFSPKLEHGPHLRMGSTEEPDPSFKEISE</sequence>
<keyword evidence="3" id="KW-1185">Reference proteome</keyword>
<evidence type="ECO:0000313" key="3">
    <source>
        <dbReference type="Proteomes" id="UP000198211"/>
    </source>
</evidence>
<proteinExistence type="predicted"/>
<evidence type="ECO:0000313" key="2">
    <source>
        <dbReference type="EMBL" id="OWZ00571.1"/>
    </source>
</evidence>
<dbReference type="AlphaFoldDB" id="A0A225V534"/>
<keyword evidence="2" id="KW-0378">Hydrolase</keyword>
<dbReference type="GO" id="GO:0008233">
    <property type="term" value="F:peptidase activity"/>
    <property type="evidence" value="ECO:0007669"/>
    <property type="project" value="UniProtKB-KW"/>
</dbReference>
<reference evidence="3" key="1">
    <citation type="submission" date="2017-03" db="EMBL/GenBank/DDBJ databases">
        <title>Phytopthora megakarya and P. palmivora, two closely related causual agents of cacao black pod achieved similar genome size and gene model numbers by different mechanisms.</title>
        <authorList>
            <person name="Ali S."/>
            <person name="Shao J."/>
            <person name="Larry D.J."/>
            <person name="Kronmiller B."/>
            <person name="Shen D."/>
            <person name="Strem M.D."/>
            <person name="Melnick R.L."/>
            <person name="Guiltinan M.J."/>
            <person name="Tyler B.M."/>
            <person name="Meinhardt L.W."/>
            <person name="Bailey B.A."/>
        </authorList>
    </citation>
    <scope>NUCLEOTIDE SEQUENCE [LARGE SCALE GENOMIC DNA]</scope>
    <source>
        <strain evidence="3">zdho120</strain>
    </source>
</reference>
<organism evidence="2 3">
    <name type="scientific">Phytophthora megakarya</name>
    <dbReference type="NCBI Taxonomy" id="4795"/>
    <lineage>
        <taxon>Eukaryota</taxon>
        <taxon>Sar</taxon>
        <taxon>Stramenopiles</taxon>
        <taxon>Oomycota</taxon>
        <taxon>Peronosporomycetes</taxon>
        <taxon>Peronosporales</taxon>
        <taxon>Peronosporaceae</taxon>
        <taxon>Phytophthora</taxon>
    </lineage>
</organism>
<gene>
    <name evidence="2" type="ORF">PHMEG_00028206</name>
</gene>
<accession>A0A225V534</accession>
<comment type="caution">
    <text evidence="2">The sequence shown here is derived from an EMBL/GenBank/DDBJ whole genome shotgun (WGS) entry which is preliminary data.</text>
</comment>